<organism evidence="4 5">
    <name type="scientific">Colletotrichum phormii</name>
    <dbReference type="NCBI Taxonomy" id="359342"/>
    <lineage>
        <taxon>Eukaryota</taxon>
        <taxon>Fungi</taxon>
        <taxon>Dikarya</taxon>
        <taxon>Ascomycota</taxon>
        <taxon>Pezizomycotina</taxon>
        <taxon>Sordariomycetes</taxon>
        <taxon>Hypocreomycetidae</taxon>
        <taxon>Glomerellales</taxon>
        <taxon>Glomerellaceae</taxon>
        <taxon>Colletotrichum</taxon>
        <taxon>Colletotrichum acutatum species complex</taxon>
    </lineage>
</organism>
<dbReference type="PANTHER" id="PTHR43618:SF18">
    <property type="entry name" value="SHORT CHAIN DEHYDROGENASE_REDUCTASE FAMILY (AFU_ORTHOLOGUE AFUA_5G12480)"/>
    <property type="match status" value="1"/>
</dbReference>
<dbReference type="CDD" id="cd05233">
    <property type="entry name" value="SDR_c"/>
    <property type="match status" value="1"/>
</dbReference>
<comment type="caution">
    <text evidence="4">The sequence shown here is derived from an EMBL/GenBank/DDBJ whole genome shotgun (WGS) entry which is preliminary data.</text>
</comment>
<dbReference type="InterPro" id="IPR052178">
    <property type="entry name" value="Sec_Metab_Biosynth_SDR"/>
</dbReference>
<evidence type="ECO:0000313" key="5">
    <source>
        <dbReference type="Proteomes" id="UP001243989"/>
    </source>
</evidence>
<keyword evidence="3" id="KW-0560">Oxidoreductase</keyword>
<gene>
    <name evidence="4" type="ORF">BDP81DRAFT_409042</name>
</gene>
<dbReference type="RefSeq" id="XP_060441595.1">
    <property type="nucleotide sequence ID" value="XM_060589063.1"/>
</dbReference>
<evidence type="ECO:0000256" key="3">
    <source>
        <dbReference type="ARBA" id="ARBA00023002"/>
    </source>
</evidence>
<dbReference type="InterPro" id="IPR020904">
    <property type="entry name" value="Sc_DH/Rdtase_CS"/>
</dbReference>
<dbReference type="SUPFAM" id="SSF51735">
    <property type="entry name" value="NAD(P)-binding Rossmann-fold domains"/>
    <property type="match status" value="1"/>
</dbReference>
<accession>A0AAI9ZL66</accession>
<dbReference type="InterPro" id="IPR036291">
    <property type="entry name" value="NAD(P)-bd_dom_sf"/>
</dbReference>
<keyword evidence="2" id="KW-0521">NADP</keyword>
<dbReference type="Pfam" id="PF13561">
    <property type="entry name" value="adh_short_C2"/>
    <property type="match status" value="1"/>
</dbReference>
<dbReference type="PRINTS" id="PR00081">
    <property type="entry name" value="GDHRDH"/>
</dbReference>
<dbReference type="EMBL" id="JAHMHQ010000019">
    <property type="protein sequence ID" value="KAK1625600.1"/>
    <property type="molecule type" value="Genomic_DNA"/>
</dbReference>
<dbReference type="GeneID" id="85473925"/>
<sequence>MASPNLNAADLFGVNGLIAVVTGGGTGIGLMIAQGLEANGAIVYIIGRRKEALEQAAKTAKNGNIRTIQGDITSKNDLERAVAEIKEAHGYVNVVIANSGIGGPALKGLPPNPTIAQYRDFVFGWEQKDFTETFAVNATGVFFTVAAFLELLDEGNKRSNFKQRSQVIATSSIGAYNRNPMGFAYGASKAAVVHMFKQLSTTLVPFNIRANVIAPGFYPSEMTTATVDAHKDGWPKTTIPEERAGDVEDMAGAVLFLVSRAGAYTNGNVLVTDGGRLGIVPSSY</sequence>
<comment type="similarity">
    <text evidence="1">Belongs to the short-chain dehydrogenases/reductases (SDR) family.</text>
</comment>
<dbReference type="Gene3D" id="3.40.50.720">
    <property type="entry name" value="NAD(P)-binding Rossmann-like Domain"/>
    <property type="match status" value="1"/>
</dbReference>
<name>A0AAI9ZL66_9PEZI</name>
<keyword evidence="5" id="KW-1185">Reference proteome</keyword>
<protein>
    <submittedName>
        <fullName evidence="4">Short-chain dehydrogenase/reductase</fullName>
    </submittedName>
</protein>
<dbReference type="InterPro" id="IPR002347">
    <property type="entry name" value="SDR_fam"/>
</dbReference>
<dbReference type="AlphaFoldDB" id="A0AAI9ZL66"/>
<dbReference type="Proteomes" id="UP001243989">
    <property type="component" value="Unassembled WGS sequence"/>
</dbReference>
<evidence type="ECO:0000256" key="2">
    <source>
        <dbReference type="ARBA" id="ARBA00022857"/>
    </source>
</evidence>
<dbReference type="PROSITE" id="PS00061">
    <property type="entry name" value="ADH_SHORT"/>
    <property type="match status" value="1"/>
</dbReference>
<evidence type="ECO:0000313" key="4">
    <source>
        <dbReference type="EMBL" id="KAK1625600.1"/>
    </source>
</evidence>
<dbReference type="PANTHER" id="PTHR43618">
    <property type="entry name" value="7-ALPHA-HYDROXYSTEROID DEHYDROGENASE"/>
    <property type="match status" value="1"/>
</dbReference>
<dbReference type="GO" id="GO:0016491">
    <property type="term" value="F:oxidoreductase activity"/>
    <property type="evidence" value="ECO:0007669"/>
    <property type="project" value="UniProtKB-KW"/>
</dbReference>
<evidence type="ECO:0000256" key="1">
    <source>
        <dbReference type="ARBA" id="ARBA00006484"/>
    </source>
</evidence>
<proteinExistence type="inferred from homology"/>
<reference evidence="4" key="1">
    <citation type="submission" date="2021-06" db="EMBL/GenBank/DDBJ databases">
        <title>Comparative genomics, transcriptomics and evolutionary studies reveal genomic signatures of adaptation to plant cell wall in hemibiotrophic fungi.</title>
        <authorList>
            <consortium name="DOE Joint Genome Institute"/>
            <person name="Baroncelli R."/>
            <person name="Diaz J.F."/>
            <person name="Benocci T."/>
            <person name="Peng M."/>
            <person name="Battaglia E."/>
            <person name="Haridas S."/>
            <person name="Andreopoulos W."/>
            <person name="Labutti K."/>
            <person name="Pangilinan J."/>
            <person name="Floch G.L."/>
            <person name="Makela M.R."/>
            <person name="Henrissat B."/>
            <person name="Grigoriev I.V."/>
            <person name="Crouch J.A."/>
            <person name="De Vries R.P."/>
            <person name="Sukno S.A."/>
            <person name="Thon M.R."/>
        </authorList>
    </citation>
    <scope>NUCLEOTIDE SEQUENCE</scope>
    <source>
        <strain evidence="4">CBS 102054</strain>
    </source>
</reference>